<evidence type="ECO:0000313" key="2">
    <source>
        <dbReference type="EMBL" id="VDM77275.1"/>
    </source>
</evidence>
<dbReference type="EMBL" id="UYYB01098825">
    <property type="protein sequence ID" value="VDM77275.1"/>
    <property type="molecule type" value="Genomic_DNA"/>
</dbReference>
<evidence type="ECO:0000256" key="1">
    <source>
        <dbReference type="SAM" id="MobiDB-lite"/>
    </source>
</evidence>
<dbReference type="Proteomes" id="UP000270094">
    <property type="component" value="Unassembled WGS sequence"/>
</dbReference>
<accession>A0A3P7L3E2</accession>
<evidence type="ECO:0000313" key="3">
    <source>
        <dbReference type="Proteomes" id="UP000270094"/>
    </source>
</evidence>
<name>A0A3P7L3E2_STRVU</name>
<proteinExistence type="predicted"/>
<feature type="region of interest" description="Disordered" evidence="1">
    <location>
        <begin position="1"/>
        <end position="38"/>
    </location>
</feature>
<protein>
    <submittedName>
        <fullName evidence="2">Uncharacterized protein</fullName>
    </submittedName>
</protein>
<sequence>MESPAKPKTGQRQTGERETQGTGWGRNERGPLAVHRSKESTSLLRIYAQCESIHSSGAEYMSMWVCVCMWHRESLIGSPLMSQMLPEQ</sequence>
<gene>
    <name evidence="2" type="ORF">SVUK_LOCUS12273</name>
</gene>
<reference evidence="2 3" key="1">
    <citation type="submission" date="2018-11" db="EMBL/GenBank/DDBJ databases">
        <authorList>
            <consortium name="Pathogen Informatics"/>
        </authorList>
    </citation>
    <scope>NUCLEOTIDE SEQUENCE [LARGE SCALE GENOMIC DNA]</scope>
</reference>
<dbReference type="AlphaFoldDB" id="A0A3P7L3E2"/>
<keyword evidence="3" id="KW-1185">Reference proteome</keyword>
<organism evidence="2 3">
    <name type="scientific">Strongylus vulgaris</name>
    <name type="common">Blood worm</name>
    <dbReference type="NCBI Taxonomy" id="40348"/>
    <lineage>
        <taxon>Eukaryota</taxon>
        <taxon>Metazoa</taxon>
        <taxon>Ecdysozoa</taxon>
        <taxon>Nematoda</taxon>
        <taxon>Chromadorea</taxon>
        <taxon>Rhabditida</taxon>
        <taxon>Rhabditina</taxon>
        <taxon>Rhabditomorpha</taxon>
        <taxon>Strongyloidea</taxon>
        <taxon>Strongylidae</taxon>
        <taxon>Strongylus</taxon>
    </lineage>
</organism>